<dbReference type="OrthoDB" id="367221at2759"/>
<evidence type="ECO:0000256" key="1">
    <source>
        <dbReference type="PROSITE-ProRule" id="PRU00529"/>
    </source>
</evidence>
<dbReference type="PROSITE" id="PS51165">
    <property type="entry name" value="THUMP"/>
    <property type="match status" value="1"/>
</dbReference>
<feature type="compositionally biased region" description="Polar residues" evidence="2">
    <location>
        <begin position="435"/>
        <end position="448"/>
    </location>
</feature>
<feature type="compositionally biased region" description="Basic and acidic residues" evidence="2">
    <location>
        <begin position="85"/>
        <end position="126"/>
    </location>
</feature>
<dbReference type="Proteomes" id="UP000012073">
    <property type="component" value="Unassembled WGS sequence"/>
</dbReference>
<dbReference type="SUPFAM" id="SSF143437">
    <property type="entry name" value="THUMP domain-like"/>
    <property type="match status" value="1"/>
</dbReference>
<dbReference type="SMART" id="SM00981">
    <property type="entry name" value="THUMP"/>
    <property type="match status" value="1"/>
</dbReference>
<feature type="region of interest" description="Disordered" evidence="2">
    <location>
        <begin position="369"/>
        <end position="448"/>
    </location>
</feature>
<feature type="compositionally biased region" description="Polar residues" evidence="2">
    <location>
        <begin position="388"/>
        <end position="409"/>
    </location>
</feature>
<name>R7Q191_CHOCR</name>
<proteinExistence type="predicted"/>
<dbReference type="GeneID" id="17319765"/>
<feature type="compositionally biased region" description="Basic and acidic residues" evidence="2">
    <location>
        <begin position="369"/>
        <end position="380"/>
    </location>
</feature>
<evidence type="ECO:0000256" key="2">
    <source>
        <dbReference type="SAM" id="MobiDB-lite"/>
    </source>
</evidence>
<sequence>MGGDVGKKRRRNGNRNRHDRNKFRRTINSTQHRKDLGYGLQGILISCTPRHENHAFREAVIMLGKYCENSGEGKADDISAAAHHSGGENQKEAPEKKEGEGTKGDSENKEGEGTKGDTKKKEEEGIKGNSENGEEDLSKALQAELKEIRDPKQRLFTRIDGGVNGCIFIQINRPHVDLENVVECALKDARASGSPNSRHCIRIMPIHSTCYAKPEDAAKAAVEIVKKHFPPMVAEGKPVSYAISFRSRLNTSAHREEFIKVIAKAIEECEPRYKVNLTSPDVTLIVEVMKTSCCIGTFRHYYQLAKMNLREAACPSKPKEEKEKQDKEKSLLNATEASKGIASESGAANDTENSVLAPQNVEGLKKEADGMENPHTEGRSRSPKLAPESSNQAPADQSHPTTPKTNTTIGVKAKLSSGNEAAPATAPPEGTNTADGAQSGSGTRDANT</sequence>
<dbReference type="CDD" id="cd11717">
    <property type="entry name" value="THUMP_THUMPD1_like"/>
    <property type="match status" value="1"/>
</dbReference>
<dbReference type="PANTHER" id="PTHR13452:SF10">
    <property type="entry name" value="THUMP DOMAIN-CONTAINING PROTEIN 1"/>
    <property type="match status" value="1"/>
</dbReference>
<dbReference type="PANTHER" id="PTHR13452">
    <property type="entry name" value="THUMP DOMAIN CONTAINING PROTEIN 1-RELATED"/>
    <property type="match status" value="1"/>
</dbReference>
<protein>
    <recommendedName>
        <fullName evidence="3">THUMP domain-containing protein</fullName>
    </recommendedName>
</protein>
<dbReference type="Gramene" id="CDF32387">
    <property type="protein sequence ID" value="CDF32387"/>
    <property type="gene ID" value="CHC_T00008153001"/>
</dbReference>
<dbReference type="RefSeq" id="XP_005712052.1">
    <property type="nucleotide sequence ID" value="XM_005711995.1"/>
</dbReference>
<organism evidence="4 5">
    <name type="scientific">Chondrus crispus</name>
    <name type="common">Carrageen Irish moss</name>
    <name type="synonym">Polymorpha crispa</name>
    <dbReference type="NCBI Taxonomy" id="2769"/>
    <lineage>
        <taxon>Eukaryota</taxon>
        <taxon>Rhodophyta</taxon>
        <taxon>Florideophyceae</taxon>
        <taxon>Rhodymeniophycidae</taxon>
        <taxon>Gigartinales</taxon>
        <taxon>Gigartinaceae</taxon>
        <taxon>Chondrus</taxon>
    </lineage>
</organism>
<feature type="region of interest" description="Disordered" evidence="2">
    <location>
        <begin position="82"/>
        <end position="137"/>
    </location>
</feature>
<keyword evidence="1" id="KW-0694">RNA-binding</keyword>
<dbReference type="InterPro" id="IPR040183">
    <property type="entry name" value="THUMPD1-like"/>
</dbReference>
<dbReference type="Gene3D" id="3.30.2300.10">
    <property type="entry name" value="THUMP superfamily"/>
    <property type="match status" value="1"/>
</dbReference>
<dbReference type="KEGG" id="ccp:CHC_T00008153001"/>
<feature type="domain" description="THUMP" evidence="3">
    <location>
        <begin position="180"/>
        <end position="299"/>
    </location>
</feature>
<dbReference type="AlphaFoldDB" id="R7Q191"/>
<dbReference type="OMA" id="DHQKKDD"/>
<reference evidence="5" key="1">
    <citation type="journal article" date="2013" name="Proc. Natl. Acad. Sci. U.S.A.">
        <title>Genome structure and metabolic features in the red seaweed Chondrus crispus shed light on evolution of the Archaeplastida.</title>
        <authorList>
            <person name="Collen J."/>
            <person name="Porcel B."/>
            <person name="Carre W."/>
            <person name="Ball S.G."/>
            <person name="Chaparro C."/>
            <person name="Tonon T."/>
            <person name="Barbeyron T."/>
            <person name="Michel G."/>
            <person name="Noel B."/>
            <person name="Valentin K."/>
            <person name="Elias M."/>
            <person name="Artiguenave F."/>
            <person name="Arun A."/>
            <person name="Aury J.M."/>
            <person name="Barbosa-Neto J.F."/>
            <person name="Bothwell J.H."/>
            <person name="Bouget F.Y."/>
            <person name="Brillet L."/>
            <person name="Cabello-Hurtado F."/>
            <person name="Capella-Gutierrez S."/>
            <person name="Charrier B."/>
            <person name="Cladiere L."/>
            <person name="Cock J.M."/>
            <person name="Coelho S.M."/>
            <person name="Colleoni C."/>
            <person name="Czjzek M."/>
            <person name="Da Silva C."/>
            <person name="Delage L."/>
            <person name="Denoeud F."/>
            <person name="Deschamps P."/>
            <person name="Dittami S.M."/>
            <person name="Gabaldon T."/>
            <person name="Gachon C.M."/>
            <person name="Groisillier A."/>
            <person name="Herve C."/>
            <person name="Jabbari K."/>
            <person name="Katinka M."/>
            <person name="Kloareg B."/>
            <person name="Kowalczyk N."/>
            <person name="Labadie K."/>
            <person name="Leblanc C."/>
            <person name="Lopez P.J."/>
            <person name="McLachlan D.H."/>
            <person name="Meslet-Cladiere L."/>
            <person name="Moustafa A."/>
            <person name="Nehr Z."/>
            <person name="Nyvall Collen P."/>
            <person name="Panaud O."/>
            <person name="Partensky F."/>
            <person name="Poulain J."/>
            <person name="Rensing S.A."/>
            <person name="Rousvoal S."/>
            <person name="Samson G."/>
            <person name="Symeonidi A."/>
            <person name="Weissenbach J."/>
            <person name="Zambounis A."/>
            <person name="Wincker P."/>
            <person name="Boyen C."/>
        </authorList>
    </citation>
    <scope>NUCLEOTIDE SEQUENCE [LARGE SCALE GENOMIC DNA]</scope>
    <source>
        <strain evidence="5">cv. Stackhouse</strain>
    </source>
</reference>
<evidence type="ECO:0000313" key="4">
    <source>
        <dbReference type="EMBL" id="CDF32387.1"/>
    </source>
</evidence>
<dbReference type="GO" id="GO:0003723">
    <property type="term" value="F:RNA binding"/>
    <property type="evidence" value="ECO:0007669"/>
    <property type="project" value="UniProtKB-UniRule"/>
</dbReference>
<dbReference type="EMBL" id="HG001489">
    <property type="protein sequence ID" value="CDF32387.1"/>
    <property type="molecule type" value="Genomic_DNA"/>
</dbReference>
<evidence type="ECO:0000313" key="5">
    <source>
        <dbReference type="Proteomes" id="UP000012073"/>
    </source>
</evidence>
<dbReference type="Pfam" id="PF02926">
    <property type="entry name" value="THUMP"/>
    <property type="match status" value="1"/>
</dbReference>
<accession>R7Q191</accession>
<evidence type="ECO:0000259" key="3">
    <source>
        <dbReference type="PROSITE" id="PS51165"/>
    </source>
</evidence>
<feature type="region of interest" description="Disordered" evidence="2">
    <location>
        <begin position="1"/>
        <end position="32"/>
    </location>
</feature>
<feature type="compositionally biased region" description="Low complexity" evidence="2">
    <location>
        <begin position="418"/>
        <end position="434"/>
    </location>
</feature>
<keyword evidence="5" id="KW-1185">Reference proteome</keyword>
<feature type="compositionally biased region" description="Basic residues" evidence="2">
    <location>
        <begin position="7"/>
        <end position="25"/>
    </location>
</feature>
<dbReference type="GO" id="GO:0006400">
    <property type="term" value="P:tRNA modification"/>
    <property type="evidence" value="ECO:0007669"/>
    <property type="project" value="InterPro"/>
</dbReference>
<dbReference type="InterPro" id="IPR004114">
    <property type="entry name" value="THUMP_dom"/>
</dbReference>
<dbReference type="PhylomeDB" id="R7Q191"/>
<dbReference type="STRING" id="2769.R7Q191"/>
<gene>
    <name evidence="4" type="ORF">CHC_T00008153001</name>
</gene>